<dbReference type="PANTHER" id="PTHR12722">
    <property type="entry name" value="XAP-5 PROTEIN-RELATED"/>
    <property type="match status" value="1"/>
</dbReference>
<feature type="region of interest" description="Disordered" evidence="1">
    <location>
        <begin position="1"/>
        <end position="118"/>
    </location>
</feature>
<comment type="caution">
    <text evidence="3">The sequence shown here is derived from an EMBL/GenBank/DDBJ whole genome shotgun (WGS) entry which is preliminary data.</text>
</comment>
<accession>A0ABR0SXX0</accession>
<dbReference type="EMBL" id="JAVFKD010000002">
    <property type="protein sequence ID" value="KAK5996939.1"/>
    <property type="molecule type" value="Genomic_DNA"/>
</dbReference>
<evidence type="ECO:0000313" key="4">
    <source>
        <dbReference type="Proteomes" id="UP001338125"/>
    </source>
</evidence>
<name>A0ABR0SXX0_9HYPO</name>
<feature type="compositionally biased region" description="Acidic residues" evidence="1">
    <location>
        <begin position="98"/>
        <end position="108"/>
    </location>
</feature>
<feature type="domain" description="FAM50A/XAP5 C-terminal" evidence="2">
    <location>
        <begin position="166"/>
        <end position="343"/>
    </location>
</feature>
<evidence type="ECO:0000256" key="1">
    <source>
        <dbReference type="SAM" id="MobiDB-lite"/>
    </source>
</evidence>
<feature type="compositionally biased region" description="Polar residues" evidence="1">
    <location>
        <begin position="1"/>
        <end position="24"/>
    </location>
</feature>
<feature type="compositionally biased region" description="Polar residues" evidence="1">
    <location>
        <begin position="62"/>
        <end position="77"/>
    </location>
</feature>
<evidence type="ECO:0000259" key="2">
    <source>
        <dbReference type="Pfam" id="PF04921"/>
    </source>
</evidence>
<feature type="compositionally biased region" description="Basic residues" evidence="1">
    <location>
        <begin position="83"/>
        <end position="93"/>
    </location>
</feature>
<gene>
    <name evidence="3" type="ORF">PT974_02287</name>
</gene>
<dbReference type="InterPro" id="IPR007005">
    <property type="entry name" value="XAP5"/>
</dbReference>
<protein>
    <submittedName>
        <fullName evidence="3">Protein FAM50A</fullName>
    </submittedName>
</protein>
<dbReference type="PANTHER" id="PTHR12722:SF0">
    <property type="entry name" value="PROTEIN FAM50A"/>
    <property type="match status" value="1"/>
</dbReference>
<dbReference type="Proteomes" id="UP001338125">
    <property type="component" value="Unassembled WGS sequence"/>
</dbReference>
<keyword evidence="4" id="KW-1185">Reference proteome</keyword>
<evidence type="ECO:0000313" key="3">
    <source>
        <dbReference type="EMBL" id="KAK5996939.1"/>
    </source>
</evidence>
<dbReference type="Pfam" id="PF04921">
    <property type="entry name" value="XAP5"/>
    <property type="match status" value="1"/>
</dbReference>
<feature type="compositionally biased region" description="Basic and acidic residues" evidence="1">
    <location>
        <begin position="38"/>
        <end position="50"/>
    </location>
</feature>
<reference evidence="3 4" key="1">
    <citation type="submission" date="2024-01" db="EMBL/GenBank/DDBJ databases">
        <title>Complete genome of Cladobotryum mycophilum ATHUM6906.</title>
        <authorList>
            <person name="Christinaki A.C."/>
            <person name="Myridakis A.I."/>
            <person name="Kouvelis V.N."/>
        </authorList>
    </citation>
    <scope>NUCLEOTIDE SEQUENCE [LARGE SCALE GENOMIC DNA]</scope>
    <source>
        <strain evidence="3 4">ATHUM6906</strain>
    </source>
</reference>
<dbReference type="InterPro" id="IPR048337">
    <property type="entry name" value="FAM50A/XAP5_C"/>
</dbReference>
<organism evidence="3 4">
    <name type="scientific">Cladobotryum mycophilum</name>
    <dbReference type="NCBI Taxonomy" id="491253"/>
    <lineage>
        <taxon>Eukaryota</taxon>
        <taxon>Fungi</taxon>
        <taxon>Dikarya</taxon>
        <taxon>Ascomycota</taxon>
        <taxon>Pezizomycotina</taxon>
        <taxon>Sordariomycetes</taxon>
        <taxon>Hypocreomycetidae</taxon>
        <taxon>Hypocreales</taxon>
        <taxon>Hypocreaceae</taxon>
        <taxon>Cladobotryum</taxon>
    </lineage>
</organism>
<sequence length="356" mass="39090">MPDQASSRFTPQNKTTNQRLSTHTVGLVALSDFRKRRAEVLEQQERETREAAFAGTSKPDRSQTGTPDNAGSDSANSAIAVPVKKKPKKKTGKKLLSFDDDEEDDESGASEAPGDKVGDKKAKFKVNTAVGIVPRAATKAALRKDAAERDALRREFVALQEAVKATEISIPFVFYDGANTPGGMVRMKKGDFVWVFLDKSRKVGAELGVGEQANALRAWARVGVDDLMLVRGTVIVPHHYDFYYFIINKSLAPGGNRLFDYSAEAPTRPDSIPETDSAGGLITAESKAVAAKAIPDVGTLEGATDDPTLTKVVDRRWYERHKHIYPASTWQQFDPEMDYSKQIRKDAGGNTFFFSK</sequence>
<proteinExistence type="predicted"/>